<comment type="caution">
    <text evidence="6">The sequence shown here is derived from an EMBL/GenBank/DDBJ whole genome shotgun (WGS) entry which is preliminary data.</text>
</comment>
<dbReference type="InterPro" id="IPR051127">
    <property type="entry name" value="Fungal_SecMet_Regulators"/>
</dbReference>
<gene>
    <name evidence="6" type="ORF">SLS59_000333</name>
</gene>
<keyword evidence="7" id="KW-1185">Reference proteome</keyword>
<reference evidence="6 7" key="1">
    <citation type="submission" date="2024-02" db="EMBL/GenBank/DDBJ databases">
        <title>De novo assembly and annotation of 12 fungi associated with fruit tree decline syndrome in Ontario, Canada.</title>
        <authorList>
            <person name="Sulman M."/>
            <person name="Ellouze W."/>
            <person name="Ilyukhin E."/>
        </authorList>
    </citation>
    <scope>NUCLEOTIDE SEQUENCE [LARGE SCALE GENOMIC DNA]</scope>
    <source>
        <strain evidence="6 7">M97-236</strain>
    </source>
</reference>
<dbReference type="PANTHER" id="PTHR47424">
    <property type="entry name" value="REGULATORY PROTEIN GAL4"/>
    <property type="match status" value="1"/>
</dbReference>
<dbReference type="InterPro" id="IPR007219">
    <property type="entry name" value="XnlR_reg_dom"/>
</dbReference>
<dbReference type="Pfam" id="PF04082">
    <property type="entry name" value="Fungal_trans"/>
    <property type="match status" value="1"/>
</dbReference>
<dbReference type="SMART" id="SM00906">
    <property type="entry name" value="Fungal_trans"/>
    <property type="match status" value="1"/>
</dbReference>
<evidence type="ECO:0000259" key="5">
    <source>
        <dbReference type="SMART" id="SM00906"/>
    </source>
</evidence>
<feature type="domain" description="Xylanolytic transcriptional activator regulatory" evidence="5">
    <location>
        <begin position="94"/>
        <end position="167"/>
    </location>
</feature>
<evidence type="ECO:0000313" key="7">
    <source>
        <dbReference type="Proteomes" id="UP001521222"/>
    </source>
</evidence>
<evidence type="ECO:0000256" key="2">
    <source>
        <dbReference type="ARBA" id="ARBA00023163"/>
    </source>
</evidence>
<accession>A0ABR3S4K0</accession>
<proteinExistence type="predicted"/>
<keyword evidence="3" id="KW-0539">Nucleus</keyword>
<feature type="region of interest" description="Disordered" evidence="4">
    <location>
        <begin position="389"/>
        <end position="411"/>
    </location>
</feature>
<keyword evidence="2" id="KW-0804">Transcription</keyword>
<sequence length="491" mass="56041">MFQFRLEATYSRRSEALKDCSDMGWLICLCLVFSFGCQQLQEHDPEQSHKLRIKYLSFVKTYFRYLMTTTSTVNVQALVLLNVHHHTVGQKSSSWLLIGLAARMAITMGMHRDATNMEFDPIERNTRRQVWWSIYSFERILCSILGRPTVIDDREMSMTIPDAPMLEQKSMSAEFMTYAFEIIRMSYTIRQRAYFDSNTAEERTPSLAMAESLMRECNSFFQTIPSSLSLDYLPTISPEQKARILLLHVYYFYTRCIVSRDFLIQKVERNIAYLEGKEVPYPGELARTLTLSEDCVESAHQSIRCIMEGAHLGMIGYSWLDLFFVFHSILIVCADFLARPRDQHDTAKDVERKEMVRVMLNHIRGMKLATTYNILSKIAVQFASITGVADEPPPARATPSGKAGGSSFEQRAVLGRDETSNTLVEISDIQEDWFANATSSLGLDFFDLQEGPDTLPLHADPSTYPDLYGAQPSTGEVDDWTARTLRGMHAL</sequence>
<evidence type="ECO:0000256" key="1">
    <source>
        <dbReference type="ARBA" id="ARBA00023015"/>
    </source>
</evidence>
<name>A0ABR3S4K0_9PLEO</name>
<evidence type="ECO:0000313" key="6">
    <source>
        <dbReference type="EMBL" id="KAL1611614.1"/>
    </source>
</evidence>
<organism evidence="6 7">
    <name type="scientific">Nothophoma quercina</name>
    <dbReference type="NCBI Taxonomy" id="749835"/>
    <lineage>
        <taxon>Eukaryota</taxon>
        <taxon>Fungi</taxon>
        <taxon>Dikarya</taxon>
        <taxon>Ascomycota</taxon>
        <taxon>Pezizomycotina</taxon>
        <taxon>Dothideomycetes</taxon>
        <taxon>Pleosporomycetidae</taxon>
        <taxon>Pleosporales</taxon>
        <taxon>Pleosporineae</taxon>
        <taxon>Didymellaceae</taxon>
        <taxon>Nothophoma</taxon>
    </lineage>
</organism>
<evidence type="ECO:0000256" key="4">
    <source>
        <dbReference type="SAM" id="MobiDB-lite"/>
    </source>
</evidence>
<dbReference type="Proteomes" id="UP001521222">
    <property type="component" value="Unassembled WGS sequence"/>
</dbReference>
<evidence type="ECO:0000256" key="3">
    <source>
        <dbReference type="ARBA" id="ARBA00023242"/>
    </source>
</evidence>
<dbReference type="CDD" id="cd12148">
    <property type="entry name" value="fungal_TF_MHR"/>
    <property type="match status" value="1"/>
</dbReference>
<keyword evidence="1" id="KW-0805">Transcription regulation</keyword>
<protein>
    <recommendedName>
        <fullName evidence="5">Xylanolytic transcriptional activator regulatory domain-containing protein</fullName>
    </recommendedName>
</protein>
<dbReference type="PANTHER" id="PTHR47424:SF6">
    <property type="entry name" value="PROLINE UTILIZATION TRANS-ACTIVATOR"/>
    <property type="match status" value="1"/>
</dbReference>
<dbReference type="EMBL" id="JAKIXB020000001">
    <property type="protein sequence ID" value="KAL1611614.1"/>
    <property type="molecule type" value="Genomic_DNA"/>
</dbReference>